<dbReference type="Pfam" id="PF03838">
    <property type="entry name" value="RecU"/>
    <property type="match status" value="1"/>
</dbReference>
<evidence type="ECO:0000256" key="1">
    <source>
        <dbReference type="ARBA" id="ARBA00004496"/>
    </source>
</evidence>
<dbReference type="PATRIC" id="fig|471514.4.peg.1057"/>
<dbReference type="CDD" id="cd22354">
    <property type="entry name" value="RecU-like"/>
    <property type="match status" value="1"/>
</dbReference>
<evidence type="ECO:0000256" key="8">
    <source>
        <dbReference type="ARBA" id="ARBA00022842"/>
    </source>
</evidence>
<dbReference type="GO" id="GO:0003676">
    <property type="term" value="F:nucleic acid binding"/>
    <property type="evidence" value="ECO:0007669"/>
    <property type="project" value="InterPro"/>
</dbReference>
<comment type="caution">
    <text evidence="14">The sequence shown here is derived from an EMBL/GenBank/DDBJ whole genome shotgun (WGS) entry which is preliminary data.</text>
</comment>
<name>A0A0P9ETB0_9BACL</name>
<organism evidence="14 15">
    <name type="scientific">Alicyclobacillus ferrooxydans</name>
    <dbReference type="NCBI Taxonomy" id="471514"/>
    <lineage>
        <taxon>Bacteria</taxon>
        <taxon>Bacillati</taxon>
        <taxon>Bacillota</taxon>
        <taxon>Bacilli</taxon>
        <taxon>Bacillales</taxon>
        <taxon>Alicyclobacillaceae</taxon>
        <taxon>Alicyclobacillus</taxon>
    </lineage>
</organism>
<keyword evidence="5 13" id="KW-0255">Endonuclease</keyword>
<dbReference type="InterPro" id="IPR011856">
    <property type="entry name" value="tRNA_endonuc-like_dom_sf"/>
</dbReference>
<dbReference type="SUPFAM" id="SSF52980">
    <property type="entry name" value="Restriction endonuclease-like"/>
    <property type="match status" value="1"/>
</dbReference>
<evidence type="ECO:0000313" key="14">
    <source>
        <dbReference type="EMBL" id="KPV42010.1"/>
    </source>
</evidence>
<evidence type="ECO:0000256" key="10">
    <source>
        <dbReference type="ARBA" id="ARBA00023204"/>
    </source>
</evidence>
<comment type="catalytic activity">
    <reaction evidence="13">
        <text>Endonucleolytic cleavage at a junction such as a reciprocal single-stranded crossover between two homologous DNA duplexes (Holliday junction).</text>
        <dbReference type="EC" id="3.1.21.10"/>
    </reaction>
</comment>
<evidence type="ECO:0000313" key="15">
    <source>
        <dbReference type="Proteomes" id="UP000050482"/>
    </source>
</evidence>
<reference evidence="14 15" key="1">
    <citation type="submission" date="2015-09" db="EMBL/GenBank/DDBJ databases">
        <title>Draft genome sequence of Alicyclobacillus ferrooxydans DSM 22381.</title>
        <authorList>
            <person name="Hemp J."/>
        </authorList>
    </citation>
    <scope>NUCLEOTIDE SEQUENCE [LARGE SCALE GENOMIC DNA]</scope>
    <source>
        <strain evidence="14 15">TC-34</strain>
    </source>
</reference>
<comment type="similarity">
    <text evidence="11 13">Belongs to the RecU family.</text>
</comment>
<evidence type="ECO:0000256" key="11">
    <source>
        <dbReference type="ARBA" id="ARBA00023447"/>
    </source>
</evidence>
<feature type="site" description="Transition state stabilizer" evidence="13">
    <location>
        <position position="73"/>
    </location>
</feature>
<evidence type="ECO:0000256" key="3">
    <source>
        <dbReference type="ARBA" id="ARBA00022722"/>
    </source>
</evidence>
<keyword evidence="2 13" id="KW-0963">Cytoplasm</keyword>
<dbReference type="EMBL" id="LJCO01000085">
    <property type="protein sequence ID" value="KPV42010.1"/>
    <property type="molecule type" value="Genomic_DNA"/>
</dbReference>
<keyword evidence="10 13" id="KW-0234">DNA repair</keyword>
<proteinExistence type="inferred from homology"/>
<keyword evidence="4 13" id="KW-0479">Metal-binding</keyword>
<dbReference type="HAMAP" id="MF_00130">
    <property type="entry name" value="RecU"/>
    <property type="match status" value="1"/>
</dbReference>
<dbReference type="GO" id="GO:0000287">
    <property type="term" value="F:magnesium ion binding"/>
    <property type="evidence" value="ECO:0007669"/>
    <property type="project" value="UniProtKB-UniRule"/>
</dbReference>
<keyword evidence="7 13" id="KW-0378">Hydrolase</keyword>
<keyword evidence="3 13" id="KW-0540">Nuclease</keyword>
<dbReference type="GO" id="GO:0008821">
    <property type="term" value="F:crossover junction DNA endonuclease activity"/>
    <property type="evidence" value="ECO:0007669"/>
    <property type="project" value="UniProtKB-EC"/>
</dbReference>
<evidence type="ECO:0000256" key="6">
    <source>
        <dbReference type="ARBA" id="ARBA00022763"/>
    </source>
</evidence>
<dbReference type="GO" id="GO:0005737">
    <property type="term" value="C:cytoplasm"/>
    <property type="evidence" value="ECO:0007669"/>
    <property type="project" value="UniProtKB-SubCell"/>
</dbReference>
<gene>
    <name evidence="13" type="primary">recU</name>
    <name evidence="14" type="ORF">AN477_19770</name>
</gene>
<keyword evidence="8 13" id="KW-0460">Magnesium</keyword>
<keyword evidence="6 13" id="KW-0227">DNA damage</keyword>
<dbReference type="InterPro" id="IPR004612">
    <property type="entry name" value="Resolv_RecU"/>
</dbReference>
<dbReference type="RefSeq" id="WP_054970916.1">
    <property type="nucleotide sequence ID" value="NZ_LJCO01000085.1"/>
</dbReference>
<comment type="cofactor">
    <cofactor evidence="13">
        <name>Mg(2+)</name>
        <dbReference type="ChEBI" id="CHEBI:18420"/>
    </cofactor>
    <text evidence="13">Binds 1 Mg(2+) ion per subunit.</text>
</comment>
<dbReference type="Proteomes" id="UP000050482">
    <property type="component" value="Unassembled WGS sequence"/>
</dbReference>
<evidence type="ECO:0000256" key="5">
    <source>
        <dbReference type="ARBA" id="ARBA00022759"/>
    </source>
</evidence>
<comment type="function">
    <text evidence="13">Endonuclease that resolves Holliday junction intermediates in genetic recombination. Cleaves mobile four-strand junctions by introducing symmetrical nicks in paired strands. Promotes annealing of linear ssDNA with homologous dsDNA. Required for DNA repair, homologous recombination and chromosome segregation.</text>
</comment>
<dbReference type="PIRSF" id="PIRSF037785">
    <property type="entry name" value="RecU"/>
    <property type="match status" value="1"/>
</dbReference>
<keyword evidence="15" id="KW-1185">Reference proteome</keyword>
<dbReference type="GO" id="GO:0006281">
    <property type="term" value="P:DNA repair"/>
    <property type="evidence" value="ECO:0007669"/>
    <property type="project" value="UniProtKB-UniRule"/>
</dbReference>
<dbReference type="GO" id="GO:0007059">
    <property type="term" value="P:chromosome segregation"/>
    <property type="evidence" value="ECO:0007669"/>
    <property type="project" value="UniProtKB-UniRule"/>
</dbReference>
<dbReference type="InterPro" id="IPR011335">
    <property type="entry name" value="Restrct_endonuc-II-like"/>
</dbReference>
<evidence type="ECO:0000256" key="4">
    <source>
        <dbReference type="ARBA" id="ARBA00022723"/>
    </source>
</evidence>
<feature type="binding site" evidence="13">
    <location>
        <position position="58"/>
    </location>
    <ligand>
        <name>Mg(2+)</name>
        <dbReference type="ChEBI" id="CHEBI:18420"/>
    </ligand>
</feature>
<keyword evidence="9 13" id="KW-0233">DNA recombination</keyword>
<sequence length="174" mass="19577">MNQGNRGMELEQLINFANQQYMAKGIAVVGKLPTPVKIMKTQGTRITAAFLEAKSTVDYSGVYRGRALYFDAKMTKEKTRFPLDNIHEHQVEHLRACAMQGAVTFLIVEFTQLRKTYYVPGKLVIDTWDKGVNGGRKSVPYDDIERLCFPLASGRGVVLDYLAVVDKLLEQQTA</sequence>
<evidence type="ECO:0000256" key="7">
    <source>
        <dbReference type="ARBA" id="ARBA00022801"/>
    </source>
</evidence>
<comment type="subcellular location">
    <subcellularLocation>
        <location evidence="1 13">Cytoplasm</location>
    </subcellularLocation>
</comment>
<feature type="binding site" evidence="13">
    <location>
        <position position="56"/>
    </location>
    <ligand>
        <name>Mg(2+)</name>
        <dbReference type="ChEBI" id="CHEBI:18420"/>
    </ligand>
</feature>
<dbReference type="GO" id="GO:0006310">
    <property type="term" value="P:DNA recombination"/>
    <property type="evidence" value="ECO:0007669"/>
    <property type="project" value="UniProtKB-UniRule"/>
</dbReference>
<dbReference type="STRING" id="471514.AN477_19770"/>
<evidence type="ECO:0000256" key="13">
    <source>
        <dbReference type="HAMAP-Rule" id="MF_00130"/>
    </source>
</evidence>
<evidence type="ECO:0000256" key="2">
    <source>
        <dbReference type="ARBA" id="ARBA00022490"/>
    </source>
</evidence>
<dbReference type="AlphaFoldDB" id="A0A0P9ETB0"/>
<evidence type="ECO:0000256" key="9">
    <source>
        <dbReference type="ARBA" id="ARBA00023172"/>
    </source>
</evidence>
<feature type="binding site" evidence="13">
    <location>
        <position position="90"/>
    </location>
    <ligand>
        <name>Mg(2+)</name>
        <dbReference type="ChEBI" id="CHEBI:18420"/>
    </ligand>
</feature>
<feature type="binding site" evidence="13">
    <location>
        <position position="71"/>
    </location>
    <ligand>
        <name>Mg(2+)</name>
        <dbReference type="ChEBI" id="CHEBI:18420"/>
    </ligand>
</feature>
<protein>
    <recommendedName>
        <fullName evidence="12 13">Holliday junction resolvase RecU</fullName>
        <ecNumber evidence="13">3.1.21.10</ecNumber>
    </recommendedName>
    <alternativeName>
        <fullName evidence="13">Recombination protein U homolog</fullName>
    </alternativeName>
</protein>
<accession>A0A0P9ETB0</accession>
<dbReference type="EC" id="3.1.21.10" evidence="13"/>
<dbReference type="Gene3D" id="3.40.1350.10">
    <property type="match status" value="1"/>
</dbReference>
<evidence type="ECO:0000256" key="12">
    <source>
        <dbReference type="ARBA" id="ARBA00029523"/>
    </source>
</evidence>